<accession>A0A2K9Z726</accession>
<sequence length="84" mass="9708">MSVRSCPTLLIENELALTGDLQTIDQAVVSNHDLVRAAEEIRAFDDPVLCRRLALQWHVLKVIWLFNHHFGWQFRETGDQGPRL</sequence>
<dbReference type="Proteomes" id="UP000238523">
    <property type="component" value="Chromosome"/>
</dbReference>
<name>A0A2K9Z726_RHILE</name>
<evidence type="ECO:0000313" key="1">
    <source>
        <dbReference type="EMBL" id="AUW44055.1"/>
    </source>
</evidence>
<reference evidence="1 2" key="1">
    <citation type="submission" date="2017-11" db="EMBL/GenBank/DDBJ databases">
        <title>Complete genome of Rhizobium leguminosarum Norway, an ineffective micro-symbiont.</title>
        <authorList>
            <person name="Hoffrichter A."/>
            <person name="Liang J."/>
            <person name="Brachmann A."/>
            <person name="Marin M."/>
        </authorList>
    </citation>
    <scope>NUCLEOTIDE SEQUENCE [LARGE SCALE GENOMIC DNA]</scope>
    <source>
        <strain evidence="1 2">Norway</strain>
    </source>
</reference>
<dbReference type="AlphaFoldDB" id="A0A2K9Z726"/>
<dbReference type="EMBL" id="CP025012">
    <property type="protein sequence ID" value="AUW44055.1"/>
    <property type="molecule type" value="Genomic_DNA"/>
</dbReference>
<protein>
    <submittedName>
        <fullName evidence="1">Uncharacterized protein</fullName>
    </submittedName>
</protein>
<evidence type="ECO:0000313" key="2">
    <source>
        <dbReference type="Proteomes" id="UP000238523"/>
    </source>
</evidence>
<proteinExistence type="predicted"/>
<gene>
    <name evidence="1" type="ORF">CUJ84_Chr003724</name>
</gene>
<organism evidence="1 2">
    <name type="scientific">Rhizobium leguminosarum</name>
    <dbReference type="NCBI Taxonomy" id="384"/>
    <lineage>
        <taxon>Bacteria</taxon>
        <taxon>Pseudomonadati</taxon>
        <taxon>Pseudomonadota</taxon>
        <taxon>Alphaproteobacteria</taxon>
        <taxon>Hyphomicrobiales</taxon>
        <taxon>Rhizobiaceae</taxon>
        <taxon>Rhizobium/Agrobacterium group</taxon>
        <taxon>Rhizobium</taxon>
    </lineage>
</organism>